<dbReference type="AlphaFoldDB" id="A0AAW1SBS3"/>
<dbReference type="Proteomes" id="UP001438707">
    <property type="component" value="Unassembled WGS sequence"/>
</dbReference>
<dbReference type="GO" id="GO:0009941">
    <property type="term" value="C:chloroplast envelope"/>
    <property type="evidence" value="ECO:0007669"/>
    <property type="project" value="TreeGrafter"/>
</dbReference>
<proteinExistence type="predicted"/>
<dbReference type="InterPro" id="IPR016833">
    <property type="entry name" value="Put_Na-Bile_cotransptr"/>
</dbReference>
<feature type="transmembrane region" description="Helical" evidence="1">
    <location>
        <begin position="78"/>
        <end position="99"/>
    </location>
</feature>
<keyword evidence="1" id="KW-1133">Transmembrane helix</keyword>
<gene>
    <name evidence="2" type="ORF">WJX74_006642</name>
</gene>
<dbReference type="Gene3D" id="1.20.1530.20">
    <property type="match status" value="1"/>
</dbReference>
<evidence type="ECO:0000313" key="2">
    <source>
        <dbReference type="EMBL" id="KAK9843077.1"/>
    </source>
</evidence>
<keyword evidence="1" id="KW-0812">Transmembrane</keyword>
<comment type="caution">
    <text evidence="2">The sequence shown here is derived from an EMBL/GenBank/DDBJ whole genome shotgun (WGS) entry which is preliminary data.</text>
</comment>
<evidence type="ECO:0000256" key="1">
    <source>
        <dbReference type="SAM" id="Phobius"/>
    </source>
</evidence>
<sequence>MALGYGLPGPGIIAANAGLQAWSTTGIFVISGLGLKRGEAASAATAWGSVLFGLVSILALTPLAAFAILRLPLHPPEFAFGLAVFCCMPTTLSSGVSLTQAAGGNAALALLLTVGTNLLGILTMPFVLSAVLGSGSSAVHLAPGPLLQNLAITILLPLLAGCAARALFPGVRSFVDGHKKGFSLLSNALLIMVPWMQISKAVTGGTHVGLADLAVVTAAGLALHGVYLAFNTAASRALKLGGKHGGQEAVGICRAVVLVTSSKTLPIAVTVLSQLSVMLGSGIGLAVVPCVVAHLTQIIWDSLLVSSWVRQDQRDHRQQQQH</sequence>
<reference evidence="2 3" key="1">
    <citation type="journal article" date="2024" name="Nat. Commun.">
        <title>Phylogenomics reveals the evolutionary origins of lichenization in chlorophyte algae.</title>
        <authorList>
            <person name="Puginier C."/>
            <person name="Libourel C."/>
            <person name="Otte J."/>
            <person name="Skaloud P."/>
            <person name="Haon M."/>
            <person name="Grisel S."/>
            <person name="Petersen M."/>
            <person name="Berrin J.G."/>
            <person name="Delaux P.M."/>
            <person name="Dal Grande F."/>
            <person name="Keller J."/>
        </authorList>
    </citation>
    <scope>NUCLEOTIDE SEQUENCE [LARGE SCALE GENOMIC DNA]</scope>
    <source>
        <strain evidence="2 3">SAG 2145</strain>
    </source>
</reference>
<dbReference type="PANTHER" id="PTHR18640:SF10">
    <property type="entry name" value="SODIUM_METABOLITE COTRANSPORTER BASS4, CHLOROPLASTIC-RELATED"/>
    <property type="match status" value="1"/>
</dbReference>
<organism evidence="2 3">
    <name type="scientific">Apatococcus lobatus</name>
    <dbReference type="NCBI Taxonomy" id="904363"/>
    <lineage>
        <taxon>Eukaryota</taxon>
        <taxon>Viridiplantae</taxon>
        <taxon>Chlorophyta</taxon>
        <taxon>core chlorophytes</taxon>
        <taxon>Trebouxiophyceae</taxon>
        <taxon>Chlorellales</taxon>
        <taxon>Chlorellaceae</taxon>
        <taxon>Apatococcus</taxon>
    </lineage>
</organism>
<accession>A0AAW1SBS3</accession>
<dbReference type="EMBL" id="JALJOS010000002">
    <property type="protein sequence ID" value="KAK9843077.1"/>
    <property type="molecule type" value="Genomic_DNA"/>
</dbReference>
<feature type="transmembrane region" description="Helical" evidence="1">
    <location>
        <begin position="147"/>
        <end position="168"/>
    </location>
</feature>
<protein>
    <submittedName>
        <fullName evidence="2">Uncharacterized protein</fullName>
    </submittedName>
</protein>
<feature type="transmembrane region" description="Helical" evidence="1">
    <location>
        <begin position="210"/>
        <end position="230"/>
    </location>
</feature>
<feature type="transmembrane region" description="Helical" evidence="1">
    <location>
        <begin position="180"/>
        <end position="198"/>
    </location>
</feature>
<feature type="transmembrane region" description="Helical" evidence="1">
    <location>
        <begin position="12"/>
        <end position="35"/>
    </location>
</feature>
<evidence type="ECO:0000313" key="3">
    <source>
        <dbReference type="Proteomes" id="UP001438707"/>
    </source>
</evidence>
<keyword evidence="3" id="KW-1185">Reference proteome</keyword>
<keyword evidence="1" id="KW-0472">Membrane</keyword>
<feature type="transmembrane region" description="Helical" evidence="1">
    <location>
        <begin position="106"/>
        <end position="127"/>
    </location>
</feature>
<feature type="transmembrane region" description="Helical" evidence="1">
    <location>
        <begin position="47"/>
        <end position="72"/>
    </location>
</feature>
<feature type="transmembrane region" description="Helical" evidence="1">
    <location>
        <begin position="278"/>
        <end position="300"/>
    </location>
</feature>
<dbReference type="InterPro" id="IPR038770">
    <property type="entry name" value="Na+/solute_symporter_sf"/>
</dbReference>
<feature type="transmembrane region" description="Helical" evidence="1">
    <location>
        <begin position="251"/>
        <end position="272"/>
    </location>
</feature>
<dbReference type="PANTHER" id="PTHR18640">
    <property type="entry name" value="SOLUTE CARRIER FAMILY 10 MEMBER 7"/>
    <property type="match status" value="1"/>
</dbReference>
<dbReference type="Pfam" id="PF13593">
    <property type="entry name" value="SBF_like"/>
    <property type="match status" value="1"/>
</dbReference>
<name>A0AAW1SBS3_9CHLO</name>